<dbReference type="InterPro" id="IPR004345">
    <property type="entry name" value="TB2_DP1_HVA22"/>
</dbReference>
<evidence type="ECO:0000313" key="3">
    <source>
        <dbReference type="EMBL" id="KAH7442734.1"/>
    </source>
</evidence>
<dbReference type="Pfam" id="PF03134">
    <property type="entry name" value="TB2_DP1_HVA22"/>
    <property type="match status" value="1"/>
</dbReference>
<comment type="caution">
    <text evidence="3">The sequence shown here is derived from an EMBL/GenBank/DDBJ whole genome shotgun (WGS) entry which is preliminary data.</text>
</comment>
<dbReference type="Proteomes" id="UP000825935">
    <property type="component" value="Chromosome 3"/>
</dbReference>
<accession>A0A8T2V9W6</accession>
<name>A0A8T2V9W6_CERRI</name>
<comment type="similarity">
    <text evidence="1">Belongs to the DP1 family.</text>
</comment>
<keyword evidence="4" id="KW-1185">Reference proteome</keyword>
<protein>
    <recommendedName>
        <fullName evidence="1">HVA22-like protein</fullName>
    </recommendedName>
</protein>
<dbReference type="OMA" id="CFHAVEI"/>
<dbReference type="AlphaFoldDB" id="A0A8T2V9W6"/>
<reference evidence="3" key="1">
    <citation type="submission" date="2021-08" db="EMBL/GenBank/DDBJ databases">
        <title>WGS assembly of Ceratopteris richardii.</title>
        <authorList>
            <person name="Marchant D.B."/>
            <person name="Chen G."/>
            <person name="Jenkins J."/>
            <person name="Shu S."/>
            <person name="Leebens-Mack J."/>
            <person name="Grimwood J."/>
            <person name="Schmutz J."/>
            <person name="Soltis P."/>
            <person name="Soltis D."/>
            <person name="Chen Z.-H."/>
        </authorList>
    </citation>
    <scope>NUCLEOTIDE SEQUENCE</scope>
    <source>
        <strain evidence="3">Whitten #5841</strain>
        <tissue evidence="3">Leaf</tissue>
    </source>
</reference>
<proteinExistence type="inferred from homology"/>
<feature type="signal peptide" evidence="2">
    <location>
        <begin position="1"/>
        <end position="23"/>
    </location>
</feature>
<feature type="chain" id="PRO_5035824040" description="HVA22-like protein" evidence="2">
    <location>
        <begin position="24"/>
        <end position="197"/>
    </location>
</feature>
<organism evidence="3 4">
    <name type="scientific">Ceratopteris richardii</name>
    <name type="common">Triangle waterfern</name>
    <dbReference type="NCBI Taxonomy" id="49495"/>
    <lineage>
        <taxon>Eukaryota</taxon>
        <taxon>Viridiplantae</taxon>
        <taxon>Streptophyta</taxon>
        <taxon>Embryophyta</taxon>
        <taxon>Tracheophyta</taxon>
        <taxon>Polypodiopsida</taxon>
        <taxon>Polypodiidae</taxon>
        <taxon>Polypodiales</taxon>
        <taxon>Pteridineae</taxon>
        <taxon>Pteridaceae</taxon>
        <taxon>Parkerioideae</taxon>
        <taxon>Ceratopteris</taxon>
    </lineage>
</organism>
<keyword evidence="2" id="KW-0732">Signal</keyword>
<sequence length="197" mass="22595">MAFLASSLVRDVGLRLLLSPISATVISRTACVAVGVGFPVYSTIKAIESQDQQDQEQWLMYWTVYGCFHAVEIFGDKLFFWFPYYHHFKLAFLIWLQLPISNGSRKCFIRIVRPFFLTHKKQIDSFVDEAWNEINQTVNDRQQELELVRSAGQKLVTALTDSSSEQEGAVSQPEFVEYLDNILADGDTINNEERDQS</sequence>
<evidence type="ECO:0000256" key="2">
    <source>
        <dbReference type="SAM" id="SignalP"/>
    </source>
</evidence>
<dbReference type="EMBL" id="CM035408">
    <property type="protein sequence ID" value="KAH7442734.1"/>
    <property type="molecule type" value="Genomic_DNA"/>
</dbReference>
<comment type="subcellular location">
    <subcellularLocation>
        <location evidence="1">Membrane</location>
        <topology evidence="1">Multi-pass membrane protein</topology>
    </subcellularLocation>
</comment>
<gene>
    <name evidence="3" type="ORF">KP509_03G101600</name>
</gene>
<dbReference type="PANTHER" id="PTHR12300:SF176">
    <property type="entry name" value="HVA22-LIKE PROTEIN"/>
    <property type="match status" value="1"/>
</dbReference>
<dbReference type="PANTHER" id="PTHR12300">
    <property type="entry name" value="HVA22-LIKE PROTEINS"/>
    <property type="match status" value="1"/>
</dbReference>
<evidence type="ECO:0000256" key="1">
    <source>
        <dbReference type="RuleBase" id="RU362006"/>
    </source>
</evidence>
<dbReference type="OrthoDB" id="10009287at2759"/>
<dbReference type="GO" id="GO:0016020">
    <property type="term" value="C:membrane"/>
    <property type="evidence" value="ECO:0007669"/>
    <property type="project" value="UniProtKB-SubCell"/>
</dbReference>
<evidence type="ECO:0000313" key="4">
    <source>
        <dbReference type="Proteomes" id="UP000825935"/>
    </source>
</evidence>